<reference evidence="4" key="1">
    <citation type="submission" date="2016-06" db="UniProtKB">
        <authorList>
            <consortium name="WormBaseParasite"/>
        </authorList>
    </citation>
    <scope>IDENTIFICATION</scope>
</reference>
<organism evidence="3 4">
    <name type="scientific">Toxocara canis</name>
    <name type="common">Canine roundworm</name>
    <dbReference type="NCBI Taxonomy" id="6265"/>
    <lineage>
        <taxon>Eukaryota</taxon>
        <taxon>Metazoa</taxon>
        <taxon>Ecdysozoa</taxon>
        <taxon>Nematoda</taxon>
        <taxon>Chromadorea</taxon>
        <taxon>Rhabditida</taxon>
        <taxon>Spirurina</taxon>
        <taxon>Ascaridomorpha</taxon>
        <taxon>Ascaridoidea</taxon>
        <taxon>Toxocaridae</taxon>
        <taxon>Toxocara</taxon>
    </lineage>
</organism>
<keyword evidence="1" id="KW-0472">Membrane</keyword>
<feature type="transmembrane region" description="Helical" evidence="1">
    <location>
        <begin position="35"/>
        <end position="55"/>
    </location>
</feature>
<sequence>MPSSCETAVVLVNSRYSDGGGLSDAKVWPCRTCGILLGICHLVLGITLLLFDIFTNSLSETAFAITAALAFIVCALFAFIAA</sequence>
<evidence type="ECO:0000313" key="3">
    <source>
        <dbReference type="Proteomes" id="UP000050794"/>
    </source>
</evidence>
<protein>
    <submittedName>
        <fullName evidence="4">Transmembrane protein</fullName>
    </submittedName>
</protein>
<keyword evidence="1" id="KW-1133">Transmembrane helix</keyword>
<evidence type="ECO:0000313" key="4">
    <source>
        <dbReference type="WBParaSite" id="TCNE_0000401701-mRNA-1"/>
    </source>
</evidence>
<proteinExistence type="predicted"/>
<dbReference type="WBParaSite" id="TCNE_0000401701-mRNA-1">
    <property type="protein sequence ID" value="TCNE_0000401701-mRNA-1"/>
    <property type="gene ID" value="TCNE_0000401701"/>
</dbReference>
<keyword evidence="3" id="KW-1185">Reference proteome</keyword>
<name>A0A183U697_TOXCA</name>
<accession>A0A183U697</accession>
<gene>
    <name evidence="2" type="ORF">TCNE_LOCUS4017</name>
</gene>
<dbReference type="Proteomes" id="UP000050794">
    <property type="component" value="Unassembled WGS sequence"/>
</dbReference>
<reference evidence="2 3" key="2">
    <citation type="submission" date="2018-11" db="EMBL/GenBank/DDBJ databases">
        <authorList>
            <consortium name="Pathogen Informatics"/>
        </authorList>
    </citation>
    <scope>NUCLEOTIDE SEQUENCE [LARGE SCALE GENOMIC DNA]</scope>
</reference>
<feature type="transmembrane region" description="Helical" evidence="1">
    <location>
        <begin position="61"/>
        <end position="81"/>
    </location>
</feature>
<evidence type="ECO:0000313" key="2">
    <source>
        <dbReference type="EMBL" id="VDM29734.1"/>
    </source>
</evidence>
<keyword evidence="1" id="KW-0812">Transmembrane</keyword>
<dbReference type="AlphaFoldDB" id="A0A183U697"/>
<evidence type="ECO:0000256" key="1">
    <source>
        <dbReference type="SAM" id="Phobius"/>
    </source>
</evidence>
<dbReference type="EMBL" id="UYWY01006006">
    <property type="protein sequence ID" value="VDM29734.1"/>
    <property type="molecule type" value="Genomic_DNA"/>
</dbReference>